<proteinExistence type="predicted"/>
<protein>
    <submittedName>
        <fullName evidence="1">Uncharacterized protein</fullName>
    </submittedName>
</protein>
<comment type="caution">
    <text evidence="1">The sequence shown here is derived from an EMBL/GenBank/DDBJ whole genome shotgun (WGS) entry which is preliminary data.</text>
</comment>
<gene>
    <name evidence="1" type="ORF">KSB_57350</name>
</gene>
<evidence type="ECO:0000313" key="1">
    <source>
        <dbReference type="EMBL" id="GHO57260.1"/>
    </source>
</evidence>
<dbReference type="RefSeq" id="WP_201373678.1">
    <property type="nucleotide sequence ID" value="NZ_BNJG01000002.1"/>
</dbReference>
<name>A0ABQ3UY11_9CHLR</name>
<reference evidence="1 2" key="1">
    <citation type="journal article" date="2021" name="Int. J. Syst. Evol. Microbiol.">
        <title>Reticulibacter mediterranei gen. nov., sp. nov., within the new family Reticulibacteraceae fam. nov., and Ktedonospora formicarum gen. nov., sp. nov., Ktedonobacter robiniae sp. nov., Dictyobacter formicarum sp. nov. and Dictyobacter arantiisoli sp. nov., belonging to the class Ktedonobacteria.</title>
        <authorList>
            <person name="Yabe S."/>
            <person name="Zheng Y."/>
            <person name="Wang C.M."/>
            <person name="Sakai Y."/>
            <person name="Abe K."/>
            <person name="Yokota A."/>
            <person name="Donadio S."/>
            <person name="Cavaletti L."/>
            <person name="Monciardini P."/>
        </authorList>
    </citation>
    <scope>NUCLEOTIDE SEQUENCE [LARGE SCALE GENOMIC DNA]</scope>
    <source>
        <strain evidence="1 2">SOSP1-30</strain>
    </source>
</reference>
<organism evidence="1 2">
    <name type="scientific">Ktedonobacter robiniae</name>
    <dbReference type="NCBI Taxonomy" id="2778365"/>
    <lineage>
        <taxon>Bacteria</taxon>
        <taxon>Bacillati</taxon>
        <taxon>Chloroflexota</taxon>
        <taxon>Ktedonobacteria</taxon>
        <taxon>Ktedonobacterales</taxon>
        <taxon>Ktedonobacteraceae</taxon>
        <taxon>Ktedonobacter</taxon>
    </lineage>
</organism>
<dbReference type="EMBL" id="BNJG01000002">
    <property type="protein sequence ID" value="GHO57260.1"/>
    <property type="molecule type" value="Genomic_DNA"/>
</dbReference>
<accession>A0ABQ3UY11</accession>
<evidence type="ECO:0000313" key="2">
    <source>
        <dbReference type="Proteomes" id="UP000654345"/>
    </source>
</evidence>
<keyword evidence="2" id="KW-1185">Reference proteome</keyword>
<dbReference type="Proteomes" id="UP000654345">
    <property type="component" value="Unassembled WGS sequence"/>
</dbReference>
<sequence>MNQTMRAPRGAAIPSPDGYDILRQDGRYFPVRVHLHDPVHPGTTAFKRQDGTVVSFAKRLSALVFLYQQQEHQAEDQEQTTSHASSL</sequence>